<dbReference type="Pfam" id="PF07963">
    <property type="entry name" value="N_methyl"/>
    <property type="match status" value="1"/>
</dbReference>
<evidence type="ECO:0000313" key="2">
    <source>
        <dbReference type="Proteomes" id="UP000054725"/>
    </source>
</evidence>
<sequence>MTSQKGFSLLEVLVALLLITSSSIVLLQQQWQLSQFLNQLIMNSQAQVQSDNHYEKRSPSY</sequence>
<dbReference type="Proteomes" id="UP000054725">
    <property type="component" value="Unassembled WGS sequence"/>
</dbReference>
<dbReference type="NCBIfam" id="TIGR02532">
    <property type="entry name" value="IV_pilin_GFxxxE"/>
    <property type="match status" value="1"/>
</dbReference>
<evidence type="ECO:0008006" key="3">
    <source>
        <dbReference type="Google" id="ProtNLM"/>
    </source>
</evidence>
<dbReference type="AlphaFoldDB" id="A0A0W0WU05"/>
<dbReference type="STRING" id="45070.Lnau_0788"/>
<dbReference type="InterPro" id="IPR012902">
    <property type="entry name" value="N_methyl_site"/>
</dbReference>
<accession>A0A0W0WU05</accession>
<organism evidence="1 2">
    <name type="scientific">Legionella nautarum</name>
    <dbReference type="NCBI Taxonomy" id="45070"/>
    <lineage>
        <taxon>Bacteria</taxon>
        <taxon>Pseudomonadati</taxon>
        <taxon>Pseudomonadota</taxon>
        <taxon>Gammaproteobacteria</taxon>
        <taxon>Legionellales</taxon>
        <taxon>Legionellaceae</taxon>
        <taxon>Legionella</taxon>
    </lineage>
</organism>
<evidence type="ECO:0000313" key="1">
    <source>
        <dbReference type="EMBL" id="KTD35804.1"/>
    </source>
</evidence>
<name>A0A0W0WU05_9GAMM</name>
<dbReference type="EMBL" id="LNYO01000013">
    <property type="protein sequence ID" value="KTD35804.1"/>
    <property type="molecule type" value="Genomic_DNA"/>
</dbReference>
<proteinExistence type="predicted"/>
<protein>
    <recommendedName>
        <fullName evidence="3">Tfp pilus assembly protein PilV</fullName>
    </recommendedName>
</protein>
<gene>
    <name evidence="1" type="ORF">Lnau_0788</name>
</gene>
<dbReference type="PROSITE" id="PS00409">
    <property type="entry name" value="PROKAR_NTER_METHYL"/>
    <property type="match status" value="1"/>
</dbReference>
<dbReference type="PATRIC" id="fig|45070.6.peg.837"/>
<keyword evidence="2" id="KW-1185">Reference proteome</keyword>
<dbReference type="RefSeq" id="WP_058503847.1">
    <property type="nucleotide sequence ID" value="NZ_CAAAIF010000001.1"/>
</dbReference>
<reference evidence="1 2" key="1">
    <citation type="submission" date="2015-11" db="EMBL/GenBank/DDBJ databases">
        <title>Genomic analysis of 38 Legionella species identifies large and diverse effector repertoires.</title>
        <authorList>
            <person name="Burstein D."/>
            <person name="Amaro F."/>
            <person name="Zusman T."/>
            <person name="Lifshitz Z."/>
            <person name="Cohen O."/>
            <person name="Gilbert J.A."/>
            <person name="Pupko T."/>
            <person name="Shuman H.A."/>
            <person name="Segal G."/>
        </authorList>
    </citation>
    <scope>NUCLEOTIDE SEQUENCE [LARGE SCALE GENOMIC DNA]</scope>
    <source>
        <strain evidence="1 2">ATCC 49506</strain>
    </source>
</reference>
<comment type="caution">
    <text evidence="1">The sequence shown here is derived from an EMBL/GenBank/DDBJ whole genome shotgun (WGS) entry which is preliminary data.</text>
</comment>